<dbReference type="Pfam" id="PF10974">
    <property type="entry name" value="DUF2804"/>
    <property type="match status" value="1"/>
</dbReference>
<dbReference type="EMBL" id="CP042430">
    <property type="protein sequence ID" value="QEC50212.1"/>
    <property type="molecule type" value="Genomic_DNA"/>
</dbReference>
<dbReference type="PANTHER" id="PTHR35868">
    <property type="entry name" value="DUF2804 DOMAIN-CONTAINING PROTEIN-RELATED"/>
    <property type="match status" value="1"/>
</dbReference>
<evidence type="ECO:0000313" key="2">
    <source>
        <dbReference type="Proteomes" id="UP000321805"/>
    </source>
</evidence>
<evidence type="ECO:0000313" key="1">
    <source>
        <dbReference type="EMBL" id="QEC50212.1"/>
    </source>
</evidence>
<dbReference type="Proteomes" id="UP000321805">
    <property type="component" value="Chromosome"/>
</dbReference>
<gene>
    <name evidence="1" type="ORF">FSW04_23265</name>
</gene>
<accession>A0A5B8UC40</accession>
<dbReference type="RefSeq" id="WP_146922602.1">
    <property type="nucleotide sequence ID" value="NZ_CP042430.1"/>
</dbReference>
<organism evidence="1 2">
    <name type="scientific">Baekduia soli</name>
    <dbReference type="NCBI Taxonomy" id="496014"/>
    <lineage>
        <taxon>Bacteria</taxon>
        <taxon>Bacillati</taxon>
        <taxon>Actinomycetota</taxon>
        <taxon>Thermoleophilia</taxon>
        <taxon>Solirubrobacterales</taxon>
        <taxon>Baekduiaceae</taxon>
        <taxon>Baekduia</taxon>
    </lineage>
</organism>
<reference evidence="1 2" key="1">
    <citation type="journal article" date="2018" name="J. Microbiol.">
        <title>Baekduia soli gen. nov., sp. nov., a novel bacterium isolated from the soil of Baekdu Mountain and proposal of a novel family name, Baekduiaceae fam. nov.</title>
        <authorList>
            <person name="An D.S."/>
            <person name="Siddiqi M.Z."/>
            <person name="Kim K.H."/>
            <person name="Yu H.S."/>
            <person name="Im W.T."/>
        </authorList>
    </citation>
    <scope>NUCLEOTIDE SEQUENCE [LARGE SCALE GENOMIC DNA]</scope>
    <source>
        <strain evidence="1 2">BR7-21</strain>
    </source>
</reference>
<protein>
    <submittedName>
        <fullName evidence="1">DUF2804 family protein</fullName>
    </submittedName>
</protein>
<dbReference type="OrthoDB" id="5185752at2"/>
<dbReference type="AlphaFoldDB" id="A0A5B8UC40"/>
<dbReference type="PANTHER" id="PTHR35868:SF4">
    <property type="entry name" value="DUF2804 DOMAIN-CONTAINING PROTEIN"/>
    <property type="match status" value="1"/>
</dbReference>
<proteinExistence type="predicted"/>
<dbReference type="InterPro" id="IPR021243">
    <property type="entry name" value="DUF2804"/>
</dbReference>
<dbReference type="KEGG" id="bsol:FSW04_23265"/>
<sequence length="267" mass="29031">MSDLARLPVRGQPPGLVVPPARMAAWRDGRPLKRWRYVGLYGEDVMLCAARVRIGPLAQAFWATWDRSRLAGATTFRPGRVDLADGVLRAGTVDLRWSADGEAVEVTSRHGRSYIWTRKQPLHAEGTVDGRPVALRGLLDDSAGYHARATSWRWCAGVGETPGGAALAWNLVDGVHDAPTASERTVWVDGAARELPPTAFAADLSEVRGAGGALLRFGEEARRERSEHLGLVTSDYAQPFGTFSGSLAADVVVARGWGVMERHDVRW</sequence>
<name>A0A5B8UC40_9ACTN</name>
<keyword evidence="2" id="KW-1185">Reference proteome</keyword>